<dbReference type="InterPro" id="IPR028949">
    <property type="entry name" value="Ntox15"/>
</dbReference>
<feature type="domain" description="Novel toxin 15" evidence="2">
    <location>
        <begin position="311"/>
        <end position="452"/>
    </location>
</feature>
<gene>
    <name evidence="4" type="ORF">JW322_29275</name>
</gene>
<dbReference type="AlphaFoldDB" id="A0A0P9WUB3"/>
<sequence>MPLWTRIPSWLDIEAYAERLLSKRGLAERGTGMNPLSPPSSINVPSIDLIYRRVRCVRRACDLGEKEAANSILKRFSDLDIRSILDEMISAVVDMAMIIIGSALTGATIGGGIGLLAGGIGAFPGATAGALVGVQAGTWILGVLGLASIAEFFTEGLKPIATGYIRGVSTAWNGPRERTGNPLSSFSDDSMAAQQGAWDIARSHEAVVILLLSAIVAYMTRGRGNARVLATEMRGSERGAKLGQWMLKHEEALKKHPDLQTAEPRRGALGSQEPPPNSPSGKDKEPPKGKPNTMPRHDVECFKADKMPASKVGEFERQLKGQEDGLNRLTVEEYLKNIASPIKRGATAAKNARKDLKATLQERFQRQFQKEMSPLDAEEAAMKEAEITMSSLAGLHNPDLAAGGKDIIADFGDRQVNSSIGPQWRPKIQNLKSAAEKVPDSLRDSTFLNVKLHKC</sequence>
<evidence type="ECO:0000259" key="2">
    <source>
        <dbReference type="Pfam" id="PF15604"/>
    </source>
</evidence>
<dbReference type="RefSeq" id="WP_044310722.1">
    <property type="nucleotide sequence ID" value="NZ_JAFFRY010000062.1"/>
</dbReference>
<protein>
    <submittedName>
        <fullName evidence="4">Uncharacterized protein</fullName>
    </submittedName>
</protein>
<evidence type="ECO:0000256" key="1">
    <source>
        <dbReference type="SAM" id="MobiDB-lite"/>
    </source>
</evidence>
<evidence type="ECO:0000313" key="4">
    <source>
        <dbReference type="EMBL" id="MDH4625740.1"/>
    </source>
</evidence>
<feature type="domain" description="NAD(+)--protein-arginine ADP-ribosyltransferase Tre1-like N-terminal" evidence="3">
    <location>
        <begin position="57"/>
        <end position="250"/>
    </location>
</feature>
<dbReference type="EMBL" id="JAFFRZ010000004">
    <property type="protein sequence ID" value="MDH4625740.1"/>
    <property type="molecule type" value="Genomic_DNA"/>
</dbReference>
<feature type="region of interest" description="Disordered" evidence="1">
    <location>
        <begin position="253"/>
        <end position="297"/>
    </location>
</feature>
<dbReference type="Pfam" id="PF15604">
    <property type="entry name" value="Ntox15"/>
    <property type="match status" value="1"/>
</dbReference>
<evidence type="ECO:0000313" key="5">
    <source>
        <dbReference type="Proteomes" id="UP001162155"/>
    </source>
</evidence>
<comment type="caution">
    <text evidence="4">The sequence shown here is derived from an EMBL/GenBank/DDBJ whole genome shotgun (WGS) entry which is preliminary data.</text>
</comment>
<name>A0A0P9WUB3_PSESX</name>
<dbReference type="Proteomes" id="UP001162155">
    <property type="component" value="Unassembled WGS sequence"/>
</dbReference>
<reference evidence="4" key="1">
    <citation type="submission" date="2021-02" db="EMBL/GenBank/DDBJ databases">
        <title>Genome analysis of blister spot of apple pathogen from New York area.</title>
        <authorList>
            <person name="Kandel P."/>
            <person name="Hockett K.L."/>
            <person name="Santander R."/>
            <person name="Acimovic S."/>
        </authorList>
    </citation>
    <scope>NUCLEOTIDE SEQUENCE</scope>
    <source>
        <strain evidence="4">PSP1</strain>
    </source>
</reference>
<dbReference type="InterPro" id="IPR049195">
    <property type="entry name" value="Tre1-like_N"/>
</dbReference>
<feature type="compositionally biased region" description="Basic and acidic residues" evidence="1">
    <location>
        <begin position="253"/>
        <end position="266"/>
    </location>
</feature>
<accession>A0A0P9WUB3</accession>
<proteinExistence type="predicted"/>
<evidence type="ECO:0000259" key="3">
    <source>
        <dbReference type="Pfam" id="PF21724"/>
    </source>
</evidence>
<dbReference type="Pfam" id="PF21724">
    <property type="entry name" value="DUF6861"/>
    <property type="match status" value="1"/>
</dbReference>
<organism evidence="4 5">
    <name type="scientific">Pseudomonas syringae pv. papulans</name>
    <dbReference type="NCBI Taxonomy" id="83963"/>
    <lineage>
        <taxon>Bacteria</taxon>
        <taxon>Pseudomonadati</taxon>
        <taxon>Pseudomonadota</taxon>
        <taxon>Gammaproteobacteria</taxon>
        <taxon>Pseudomonadales</taxon>
        <taxon>Pseudomonadaceae</taxon>
        <taxon>Pseudomonas</taxon>
        <taxon>Pseudomonas syringae</taxon>
    </lineage>
</organism>